<evidence type="ECO:0000256" key="1">
    <source>
        <dbReference type="SAM" id="Phobius"/>
    </source>
</evidence>
<dbReference type="OrthoDB" id="289051at2"/>
<dbReference type="RefSeq" id="WP_141519593.1">
    <property type="nucleotide sequence ID" value="NZ_VICE01000146.1"/>
</dbReference>
<dbReference type="AlphaFoldDB" id="A0A508A234"/>
<keyword evidence="3" id="KW-1185">Reference proteome</keyword>
<dbReference type="EMBL" id="VICE01000146">
    <property type="protein sequence ID" value="TQD39882.1"/>
    <property type="molecule type" value="Genomic_DNA"/>
</dbReference>
<keyword evidence="1" id="KW-0812">Transmembrane</keyword>
<feature type="transmembrane region" description="Helical" evidence="1">
    <location>
        <begin position="60"/>
        <end position="78"/>
    </location>
</feature>
<reference evidence="2 3" key="1">
    <citation type="submission" date="2019-06" db="EMBL/GenBank/DDBJ databases">
        <title>Lysobacter alkalisoli sp. nov. isolated from saline soil.</title>
        <authorList>
            <person name="Sun J.-Q."/>
            <person name="Xu L."/>
        </authorList>
    </citation>
    <scope>NUCLEOTIDE SEQUENCE [LARGE SCALE GENOMIC DNA]</scope>
    <source>
        <strain evidence="2 3">JCM 31130</strain>
    </source>
</reference>
<comment type="caution">
    <text evidence="2">The sequence shown here is derived from an EMBL/GenBank/DDBJ whole genome shotgun (WGS) entry which is preliminary data.</text>
</comment>
<keyword evidence="1" id="KW-1133">Transmembrane helix</keyword>
<name>A0A508A234_9GAMM</name>
<gene>
    <name evidence="2" type="ORF">FKV25_14970</name>
</gene>
<dbReference type="Pfam" id="PF19617">
    <property type="entry name" value="DUF6122"/>
    <property type="match status" value="1"/>
</dbReference>
<accession>A0A508A234</accession>
<evidence type="ECO:0000313" key="2">
    <source>
        <dbReference type="EMBL" id="TQD39882.1"/>
    </source>
</evidence>
<organism evidence="2 3">
    <name type="scientific">Marilutibacter aestuarii</name>
    <dbReference type="NCBI Taxonomy" id="1706195"/>
    <lineage>
        <taxon>Bacteria</taxon>
        <taxon>Pseudomonadati</taxon>
        <taxon>Pseudomonadota</taxon>
        <taxon>Gammaproteobacteria</taxon>
        <taxon>Lysobacterales</taxon>
        <taxon>Lysobacteraceae</taxon>
        <taxon>Marilutibacter</taxon>
    </lineage>
</organism>
<feature type="transmembrane region" description="Helical" evidence="1">
    <location>
        <begin position="6"/>
        <end position="24"/>
    </location>
</feature>
<sequence length="108" mass="12107">MGLRAILHLCLHAAVPALLAWLFWRERFGRAWLLLLLGWVIDLDHLLADPVYAPDRCSIGFHPLHTAPAIVLYGGLVVPRRTRLFGIGLLVHVALDAIDCAWMRCMSS</sequence>
<proteinExistence type="predicted"/>
<protein>
    <recommendedName>
        <fullName evidence="4">Metal-dependent hydrolase</fullName>
    </recommendedName>
</protein>
<dbReference type="Proteomes" id="UP000318212">
    <property type="component" value="Unassembled WGS sequence"/>
</dbReference>
<feature type="transmembrane region" description="Helical" evidence="1">
    <location>
        <begin position="31"/>
        <end position="48"/>
    </location>
</feature>
<evidence type="ECO:0008006" key="4">
    <source>
        <dbReference type="Google" id="ProtNLM"/>
    </source>
</evidence>
<keyword evidence="1" id="KW-0472">Membrane</keyword>
<dbReference type="InterPro" id="IPR046125">
    <property type="entry name" value="DUF6122"/>
</dbReference>
<evidence type="ECO:0000313" key="3">
    <source>
        <dbReference type="Proteomes" id="UP000318212"/>
    </source>
</evidence>